<organism evidence="2 3">
    <name type="scientific">Blastopirellula marina</name>
    <dbReference type="NCBI Taxonomy" id="124"/>
    <lineage>
        <taxon>Bacteria</taxon>
        <taxon>Pseudomonadati</taxon>
        <taxon>Planctomycetota</taxon>
        <taxon>Planctomycetia</taxon>
        <taxon>Pirellulales</taxon>
        <taxon>Pirellulaceae</taxon>
        <taxon>Blastopirellula</taxon>
    </lineage>
</organism>
<dbReference type="EMBL" id="PUHY01000012">
    <property type="protein sequence ID" value="PQO32265.1"/>
    <property type="molecule type" value="Genomic_DNA"/>
</dbReference>
<sequence length="124" mass="13668">MTPNDVYLAGAIAAPVLVFGLFAPIIVWLSLMLLSPDTLDGLFEQRLIQVRGIRFRFAKFLLRVFLGLLAALATVLAVIFLFAMGRVVEIGLLVSSLILATWWLYLLGGSIVYAWQILDVLGES</sequence>
<evidence type="ECO:0008006" key="4">
    <source>
        <dbReference type="Google" id="ProtNLM"/>
    </source>
</evidence>
<feature type="transmembrane region" description="Helical" evidence="1">
    <location>
        <begin position="60"/>
        <end position="84"/>
    </location>
</feature>
<keyword evidence="1" id="KW-0472">Membrane</keyword>
<dbReference type="OrthoDB" id="10014798at2"/>
<comment type="caution">
    <text evidence="2">The sequence shown here is derived from an EMBL/GenBank/DDBJ whole genome shotgun (WGS) entry which is preliminary data.</text>
</comment>
<accession>A0A2S8FJA5</accession>
<dbReference type="Proteomes" id="UP000238322">
    <property type="component" value="Unassembled WGS sequence"/>
</dbReference>
<keyword evidence="1" id="KW-1133">Transmembrane helix</keyword>
<feature type="transmembrane region" description="Helical" evidence="1">
    <location>
        <begin position="6"/>
        <end position="29"/>
    </location>
</feature>
<proteinExistence type="predicted"/>
<evidence type="ECO:0000256" key="1">
    <source>
        <dbReference type="SAM" id="Phobius"/>
    </source>
</evidence>
<keyword evidence="1" id="KW-0812">Transmembrane</keyword>
<evidence type="ECO:0000313" key="3">
    <source>
        <dbReference type="Proteomes" id="UP000238322"/>
    </source>
</evidence>
<gene>
    <name evidence="2" type="ORF">C5Y83_18730</name>
</gene>
<feature type="transmembrane region" description="Helical" evidence="1">
    <location>
        <begin position="90"/>
        <end position="115"/>
    </location>
</feature>
<name>A0A2S8FJA5_9BACT</name>
<dbReference type="AlphaFoldDB" id="A0A2S8FJA5"/>
<reference evidence="2 3" key="1">
    <citation type="submission" date="2018-02" db="EMBL/GenBank/DDBJ databases">
        <title>Comparative genomes isolates from brazilian mangrove.</title>
        <authorList>
            <person name="Araujo J.E."/>
            <person name="Taketani R.G."/>
            <person name="Silva M.C.P."/>
            <person name="Loureco M.V."/>
            <person name="Andreote F.D."/>
        </authorList>
    </citation>
    <scope>NUCLEOTIDE SEQUENCE [LARGE SCALE GENOMIC DNA]</scope>
    <source>
        <strain evidence="2 3">Hex-1 MGV</strain>
    </source>
</reference>
<evidence type="ECO:0000313" key="2">
    <source>
        <dbReference type="EMBL" id="PQO32265.1"/>
    </source>
</evidence>
<dbReference type="RefSeq" id="WP_105331277.1">
    <property type="nucleotide sequence ID" value="NZ_PUHY01000012.1"/>
</dbReference>
<protein>
    <recommendedName>
        <fullName evidence="4">DUF4013 domain-containing protein</fullName>
    </recommendedName>
</protein>